<evidence type="ECO:0000256" key="1">
    <source>
        <dbReference type="ARBA" id="ARBA00006141"/>
    </source>
</evidence>
<gene>
    <name evidence="3" type="ORF">CFP56_012447</name>
</gene>
<dbReference type="Gene3D" id="1.20.190.20">
    <property type="entry name" value="14-3-3 domain"/>
    <property type="match status" value="1"/>
</dbReference>
<dbReference type="InterPro" id="IPR036815">
    <property type="entry name" value="14-3-3_dom_sf"/>
</dbReference>
<dbReference type="Pfam" id="PF00244">
    <property type="entry name" value="14-3-3"/>
    <property type="match status" value="1"/>
</dbReference>
<comment type="caution">
    <text evidence="3">The sequence shown here is derived from an EMBL/GenBank/DDBJ whole genome shotgun (WGS) entry which is preliminary data.</text>
</comment>
<accession>A0AAW0KVD1</accession>
<evidence type="ECO:0000313" key="4">
    <source>
        <dbReference type="Proteomes" id="UP000237347"/>
    </source>
</evidence>
<feature type="domain" description="14-3-3" evidence="2">
    <location>
        <begin position="20"/>
        <end position="82"/>
    </location>
</feature>
<organism evidence="3 4">
    <name type="scientific">Quercus suber</name>
    <name type="common">Cork oak</name>
    <dbReference type="NCBI Taxonomy" id="58331"/>
    <lineage>
        <taxon>Eukaryota</taxon>
        <taxon>Viridiplantae</taxon>
        <taxon>Streptophyta</taxon>
        <taxon>Embryophyta</taxon>
        <taxon>Tracheophyta</taxon>
        <taxon>Spermatophyta</taxon>
        <taxon>Magnoliopsida</taxon>
        <taxon>eudicotyledons</taxon>
        <taxon>Gunneridae</taxon>
        <taxon>Pentapetalae</taxon>
        <taxon>rosids</taxon>
        <taxon>fabids</taxon>
        <taxon>Fagales</taxon>
        <taxon>Fagaceae</taxon>
        <taxon>Quercus</taxon>
    </lineage>
</organism>
<dbReference type="EMBL" id="PKMF04000202">
    <property type="protein sequence ID" value="KAK7843513.1"/>
    <property type="molecule type" value="Genomic_DNA"/>
</dbReference>
<dbReference type="AlphaFoldDB" id="A0AAW0KVD1"/>
<proteinExistence type="inferred from homology"/>
<evidence type="ECO:0000313" key="3">
    <source>
        <dbReference type="EMBL" id="KAK7843513.1"/>
    </source>
</evidence>
<reference evidence="3 4" key="1">
    <citation type="journal article" date="2018" name="Sci. Data">
        <title>The draft genome sequence of cork oak.</title>
        <authorList>
            <person name="Ramos A.M."/>
            <person name="Usie A."/>
            <person name="Barbosa P."/>
            <person name="Barros P.M."/>
            <person name="Capote T."/>
            <person name="Chaves I."/>
            <person name="Simoes F."/>
            <person name="Abreu I."/>
            <person name="Carrasquinho I."/>
            <person name="Faro C."/>
            <person name="Guimaraes J.B."/>
            <person name="Mendonca D."/>
            <person name="Nobrega F."/>
            <person name="Rodrigues L."/>
            <person name="Saibo N.J.M."/>
            <person name="Varela M.C."/>
            <person name="Egas C."/>
            <person name="Matos J."/>
            <person name="Miguel C.M."/>
            <person name="Oliveira M.M."/>
            <person name="Ricardo C.P."/>
            <person name="Goncalves S."/>
        </authorList>
    </citation>
    <scope>NUCLEOTIDE SEQUENCE [LARGE SCALE GENOMIC DNA]</scope>
    <source>
        <strain evidence="4">cv. HL8</strain>
    </source>
</reference>
<dbReference type="PANTHER" id="PTHR18860">
    <property type="entry name" value="14-3-3 PROTEIN"/>
    <property type="match status" value="1"/>
</dbReference>
<dbReference type="SUPFAM" id="SSF48445">
    <property type="entry name" value="14-3-3 protein"/>
    <property type="match status" value="1"/>
</dbReference>
<protein>
    <submittedName>
        <fullName evidence="3">14-3-3-like protein</fullName>
    </submittedName>
</protein>
<name>A0AAW0KVD1_QUESU</name>
<dbReference type="InterPro" id="IPR000308">
    <property type="entry name" value="14-3-3"/>
</dbReference>
<evidence type="ECO:0000259" key="2">
    <source>
        <dbReference type="Pfam" id="PF00244"/>
    </source>
</evidence>
<dbReference type="InterPro" id="IPR023410">
    <property type="entry name" value="14-3-3_domain"/>
</dbReference>
<dbReference type="PRINTS" id="PR00305">
    <property type="entry name" value="1433ZETA"/>
</dbReference>
<sequence>MAIRNATLVKSTTGALVDTRVPRLIKQKDESYGNEDHMSMIQDYRSKIESKLSNIYNGILKLLDTRLISSAATSDSEVFYLKH</sequence>
<comment type="similarity">
    <text evidence="1">Belongs to the 14-3-3 family.</text>
</comment>
<dbReference type="Proteomes" id="UP000237347">
    <property type="component" value="Unassembled WGS sequence"/>
</dbReference>
<keyword evidence="4" id="KW-1185">Reference proteome</keyword>